<reference evidence="1 2" key="1">
    <citation type="submission" date="2022-06" db="EMBL/GenBank/DDBJ databases">
        <title>Leptospira isolates from biofilms formed at urban environments.</title>
        <authorList>
            <person name="Ribeiro P.S."/>
            <person name="Sousa T."/>
            <person name="Carvalho N."/>
            <person name="Aburjaile F."/>
            <person name="Neves F."/>
            <person name="Oliveira D."/>
            <person name="Blanco L."/>
            <person name="Lima J."/>
            <person name="Costa F."/>
            <person name="Brenig B."/>
            <person name="Soares S."/>
            <person name="Ramos R."/>
            <person name="Goes-Neto A."/>
            <person name="Matiuzzi M."/>
            <person name="Azevedo V."/>
            <person name="Ristow P."/>
        </authorList>
    </citation>
    <scope>NUCLEOTIDE SEQUENCE [LARGE SCALE GENOMIC DNA]</scope>
    <source>
        <strain evidence="1 2">VSF25</strain>
    </source>
</reference>
<name>A0ABT3LSC7_9LEPT</name>
<sequence length="269" mass="29629">MKRLQFLLFIWLILLGSSNCYFNPFVQKYIFPDPTKENSLFSNLTLLGLTQAPFALSLTGQIRDQNGTAVPDAVLTVMNRSSELEGLDSTVTTNATGRFFIRLSSGTTTFSVTQDNSPYFIFTVLITSIGDISVLEIKNNSVEVEVSSFFVYDPGNQPSFFELIESDPFHRSTRQVGPSALYLYFSEPPVPPNQGEELAWLTQNVSISPSFTFGNLSFEVDSMIVLVSGYSSQTTTYTVSLGPGIFGSNSGLPLTPRTIVFTCEYPCGL</sequence>
<protein>
    <submittedName>
        <fullName evidence="1">Carboxypeptidase-like regulatory domain-containing protein</fullName>
    </submittedName>
</protein>
<dbReference type="SUPFAM" id="SSF49464">
    <property type="entry name" value="Carboxypeptidase regulatory domain-like"/>
    <property type="match status" value="1"/>
</dbReference>
<organism evidence="1 2">
    <name type="scientific">Leptospira limi</name>
    <dbReference type="NCBI Taxonomy" id="2950023"/>
    <lineage>
        <taxon>Bacteria</taxon>
        <taxon>Pseudomonadati</taxon>
        <taxon>Spirochaetota</taxon>
        <taxon>Spirochaetia</taxon>
        <taxon>Leptospirales</taxon>
        <taxon>Leptospiraceae</taxon>
        <taxon>Leptospira</taxon>
    </lineage>
</organism>
<comment type="caution">
    <text evidence="1">The sequence shown here is derived from an EMBL/GenBank/DDBJ whole genome shotgun (WGS) entry which is preliminary data.</text>
</comment>
<evidence type="ECO:0000313" key="1">
    <source>
        <dbReference type="EMBL" id="MCW7460599.1"/>
    </source>
</evidence>
<dbReference type="InterPro" id="IPR008969">
    <property type="entry name" value="CarboxyPept-like_regulatory"/>
</dbReference>
<gene>
    <name evidence="1" type="ORF">ND812_00730</name>
</gene>
<dbReference type="EMBL" id="JAMQPV010000001">
    <property type="protein sequence ID" value="MCW7460599.1"/>
    <property type="molecule type" value="Genomic_DNA"/>
</dbReference>
<dbReference type="Pfam" id="PF13620">
    <property type="entry name" value="CarboxypepD_reg"/>
    <property type="match status" value="1"/>
</dbReference>
<evidence type="ECO:0000313" key="2">
    <source>
        <dbReference type="Proteomes" id="UP001209737"/>
    </source>
</evidence>
<dbReference type="Proteomes" id="UP001209737">
    <property type="component" value="Unassembled WGS sequence"/>
</dbReference>
<dbReference type="Gene3D" id="2.60.40.1120">
    <property type="entry name" value="Carboxypeptidase-like, regulatory domain"/>
    <property type="match status" value="1"/>
</dbReference>
<keyword evidence="2" id="KW-1185">Reference proteome</keyword>
<proteinExistence type="predicted"/>
<dbReference type="RefSeq" id="WP_265373836.1">
    <property type="nucleotide sequence ID" value="NZ_JAMQPV010000001.1"/>
</dbReference>
<accession>A0ABT3LSC7</accession>